<dbReference type="PANTHER" id="PTHR46438:SF2">
    <property type="entry name" value="ALPHA_BETA-HYDROLASES SUPERFAMILY PROTEIN"/>
    <property type="match status" value="1"/>
</dbReference>
<feature type="domain" description="AB hydrolase-1" evidence="1">
    <location>
        <begin position="35"/>
        <end position="285"/>
    </location>
</feature>
<proteinExistence type="predicted"/>
<dbReference type="RefSeq" id="WP_322878518.1">
    <property type="nucleotide sequence ID" value="NZ_JAVMIP010000010.1"/>
</dbReference>
<dbReference type="InterPro" id="IPR000639">
    <property type="entry name" value="Epox_hydrolase-like"/>
</dbReference>
<keyword evidence="3" id="KW-1185">Reference proteome</keyword>
<dbReference type="SUPFAM" id="SSF53474">
    <property type="entry name" value="alpha/beta-Hydrolases"/>
    <property type="match status" value="1"/>
</dbReference>
<sequence length="297" mass="33038">MTSLVESLKAPENTQAWQWRDYHINYTAQGEGQPLVLVHGFGAAIGHWRQNIPAWVTAGYQVFALDLLGFGDSDKPDVDYSIELWAEMLQEFWQAQIQTPAVWVGNSIGGLISLTVAAQAPEMTQGVILLNCAGGLSHRPEELHWPLNWVMAGFTKLVTTPGLGTFIFNQVRQPQRIRNTLKQVYGNQAAITDELIEILYRPSCDPNAQNVFARILAAPPGPRIAELLPQIKAPMLVLWGETDPWTPVKGGDIFQAWGQDHPVEFITLPETGHCPHDERPEQVNALVINWLGQLPTV</sequence>
<dbReference type="EMBL" id="JAVMIP010000010">
    <property type="protein sequence ID" value="MDS3861275.1"/>
    <property type="molecule type" value="Genomic_DNA"/>
</dbReference>
<organism evidence="2 3">
    <name type="scientific">Pseudocalidococcus azoricus BACA0444</name>
    <dbReference type="NCBI Taxonomy" id="2918990"/>
    <lineage>
        <taxon>Bacteria</taxon>
        <taxon>Bacillati</taxon>
        <taxon>Cyanobacteriota</taxon>
        <taxon>Cyanophyceae</taxon>
        <taxon>Acaryochloridales</taxon>
        <taxon>Thermosynechococcaceae</taxon>
        <taxon>Pseudocalidococcus</taxon>
        <taxon>Pseudocalidococcus azoricus</taxon>
    </lineage>
</organism>
<reference evidence="3" key="1">
    <citation type="submission" date="2023-07" db="EMBL/GenBank/DDBJ databases">
        <authorList>
            <person name="Luz R."/>
            <person name="Cordeiro R."/>
            <person name="Fonseca A."/>
            <person name="Goncalves V."/>
        </authorList>
    </citation>
    <scope>NUCLEOTIDE SEQUENCE [LARGE SCALE GENOMIC DNA]</scope>
    <source>
        <strain evidence="3">BACA0444</strain>
    </source>
</reference>
<dbReference type="Proteomes" id="UP001268256">
    <property type="component" value="Unassembled WGS sequence"/>
</dbReference>
<dbReference type="PANTHER" id="PTHR46438">
    <property type="entry name" value="ALPHA/BETA-HYDROLASES SUPERFAMILY PROTEIN"/>
    <property type="match status" value="1"/>
</dbReference>
<dbReference type="PRINTS" id="PR00111">
    <property type="entry name" value="ABHYDROLASE"/>
</dbReference>
<keyword evidence="2" id="KW-0378">Hydrolase</keyword>
<dbReference type="AlphaFoldDB" id="A0AAE4FSC9"/>
<evidence type="ECO:0000259" key="1">
    <source>
        <dbReference type="Pfam" id="PF12697"/>
    </source>
</evidence>
<evidence type="ECO:0000313" key="2">
    <source>
        <dbReference type="EMBL" id="MDS3861275.1"/>
    </source>
</evidence>
<protein>
    <submittedName>
        <fullName evidence="2">Alpha/beta fold hydrolase</fullName>
    </submittedName>
</protein>
<dbReference type="Gene3D" id="3.40.50.1820">
    <property type="entry name" value="alpha/beta hydrolase"/>
    <property type="match status" value="1"/>
</dbReference>
<dbReference type="Pfam" id="PF12697">
    <property type="entry name" value="Abhydrolase_6"/>
    <property type="match status" value="1"/>
</dbReference>
<gene>
    <name evidence="2" type="ORF">RIF25_10700</name>
</gene>
<evidence type="ECO:0000313" key="3">
    <source>
        <dbReference type="Proteomes" id="UP001268256"/>
    </source>
</evidence>
<dbReference type="InterPro" id="IPR000073">
    <property type="entry name" value="AB_hydrolase_1"/>
</dbReference>
<dbReference type="PRINTS" id="PR00412">
    <property type="entry name" value="EPOXHYDRLASE"/>
</dbReference>
<name>A0AAE4FSC9_9CYAN</name>
<dbReference type="GO" id="GO:0016787">
    <property type="term" value="F:hydrolase activity"/>
    <property type="evidence" value="ECO:0007669"/>
    <property type="project" value="UniProtKB-KW"/>
</dbReference>
<dbReference type="InterPro" id="IPR029058">
    <property type="entry name" value="AB_hydrolase_fold"/>
</dbReference>
<accession>A0AAE4FSC9</accession>
<comment type="caution">
    <text evidence="2">The sequence shown here is derived from an EMBL/GenBank/DDBJ whole genome shotgun (WGS) entry which is preliminary data.</text>
</comment>